<dbReference type="GO" id="GO:0042765">
    <property type="term" value="C:GPI-anchor transamidase complex"/>
    <property type="evidence" value="ECO:0007669"/>
    <property type="project" value="InterPro"/>
</dbReference>
<dbReference type="FunFam" id="3.40.50.1460:FF:000016">
    <property type="entry name" value="GPI-anchor transamidase, putative"/>
    <property type="match status" value="1"/>
</dbReference>
<comment type="similarity">
    <text evidence="2">Belongs to the peptidase C13 family.</text>
</comment>
<feature type="chain" id="PRO_5032798284" evidence="7">
    <location>
        <begin position="21"/>
        <end position="415"/>
    </location>
</feature>
<dbReference type="GO" id="GO:0006508">
    <property type="term" value="P:proteolysis"/>
    <property type="evidence" value="ECO:0007669"/>
    <property type="project" value="InterPro"/>
</dbReference>
<dbReference type="GO" id="GO:0006506">
    <property type="term" value="P:GPI anchor biosynthetic process"/>
    <property type="evidence" value="ECO:0007669"/>
    <property type="project" value="UniProtKB-UniPathway"/>
</dbReference>
<feature type="transmembrane region" description="Helical" evidence="6">
    <location>
        <begin position="378"/>
        <end position="396"/>
    </location>
</feature>
<dbReference type="InterPro" id="IPR001096">
    <property type="entry name" value="Peptidase_C13"/>
</dbReference>
<keyword evidence="3" id="KW-0337">GPI-anchor biosynthesis</keyword>
<dbReference type="Proteomes" id="UP000199727">
    <property type="component" value="Unassembled WGS sequence"/>
</dbReference>
<evidence type="ECO:0000256" key="1">
    <source>
        <dbReference type="ARBA" id="ARBA00004687"/>
    </source>
</evidence>
<reference evidence="8 9" key="1">
    <citation type="submission" date="2017-06" db="EMBL/GenBank/DDBJ databases">
        <title>Global population genomics of the pathogenic fungus Cryptococcus neoformans var. grubii.</title>
        <authorList>
            <person name="Cuomo C."/>
            <person name="Litvintseva A."/>
            <person name="Chen Y."/>
            <person name="Young S."/>
            <person name="Zeng Q."/>
            <person name="Chapman S."/>
            <person name="Gujja S."/>
            <person name="Saif S."/>
            <person name="Birren B."/>
        </authorList>
    </citation>
    <scope>NUCLEOTIDE SEQUENCE [LARGE SCALE GENOMIC DNA]</scope>
    <source>
        <strain evidence="8 9">Tu259-1</strain>
    </source>
</reference>
<dbReference type="PANTHER" id="PTHR48067:SF1">
    <property type="entry name" value="GPI-ANCHOR TRANSAMIDASE"/>
    <property type="match status" value="1"/>
</dbReference>
<evidence type="ECO:0000256" key="7">
    <source>
        <dbReference type="SAM" id="SignalP"/>
    </source>
</evidence>
<dbReference type="EMBL" id="AMKT01000050">
    <property type="protein sequence ID" value="OXG19310.1"/>
    <property type="molecule type" value="Genomic_DNA"/>
</dbReference>
<accession>A0A854QCF0</accession>
<evidence type="ECO:0000256" key="3">
    <source>
        <dbReference type="ARBA" id="ARBA00022502"/>
    </source>
</evidence>
<dbReference type="InterPro" id="IPR028361">
    <property type="entry name" value="GPI_transamidase"/>
</dbReference>
<proteinExistence type="inferred from homology"/>
<dbReference type="PIRSF" id="PIRSF500138">
    <property type="entry name" value="GPI8"/>
    <property type="match status" value="1"/>
</dbReference>
<dbReference type="GO" id="GO:0016255">
    <property type="term" value="P:attachment of GPI anchor to protein"/>
    <property type="evidence" value="ECO:0007669"/>
    <property type="project" value="InterPro"/>
</dbReference>
<keyword evidence="6" id="KW-1133">Transmembrane helix</keyword>
<protein>
    <submittedName>
        <fullName evidence="8">Phosphatidylinositol glycan, class K</fullName>
    </submittedName>
</protein>
<evidence type="ECO:0000256" key="5">
    <source>
        <dbReference type="PIRSR" id="PIRSR019663-1"/>
    </source>
</evidence>
<feature type="active site" description="Nucleophile" evidence="5">
    <location>
        <position position="207"/>
    </location>
</feature>
<dbReference type="PRINTS" id="PR00776">
    <property type="entry name" value="HEMOGLOBNASE"/>
</dbReference>
<comment type="caution">
    <text evidence="8">The sequence shown here is derived from an EMBL/GenBank/DDBJ whole genome shotgun (WGS) entry which is preliminary data.</text>
</comment>
<dbReference type="PIRSF" id="PIRSF019663">
    <property type="entry name" value="Legumain"/>
    <property type="match status" value="1"/>
</dbReference>
<gene>
    <name evidence="8" type="ORF">C361_04255</name>
</gene>
<dbReference type="PANTHER" id="PTHR48067">
    <property type="entry name" value="GPI-ANCHOR TRANSAMIDASE"/>
    <property type="match status" value="1"/>
</dbReference>
<keyword evidence="6" id="KW-0812">Transmembrane</keyword>
<evidence type="ECO:0000256" key="6">
    <source>
        <dbReference type="SAM" id="Phobius"/>
    </source>
</evidence>
<feature type="active site" evidence="5">
    <location>
        <position position="165"/>
    </location>
</feature>
<dbReference type="AlphaFoldDB" id="A0A854QCF0"/>
<evidence type="ECO:0000256" key="2">
    <source>
        <dbReference type="ARBA" id="ARBA00009941"/>
    </source>
</evidence>
<keyword evidence="6" id="KW-0472">Membrane</keyword>
<evidence type="ECO:0000313" key="8">
    <source>
        <dbReference type="EMBL" id="OXG19310.1"/>
    </source>
</evidence>
<dbReference type="OrthoDB" id="192611at2759"/>
<dbReference type="Pfam" id="PF01650">
    <property type="entry name" value="Peptidase_C13"/>
    <property type="match status" value="1"/>
</dbReference>
<dbReference type="UniPathway" id="UPA00196"/>
<feature type="signal peptide" evidence="7">
    <location>
        <begin position="1"/>
        <end position="20"/>
    </location>
</feature>
<dbReference type="GO" id="GO:0003923">
    <property type="term" value="F:GPI-anchor transamidase activity"/>
    <property type="evidence" value="ECO:0007669"/>
    <property type="project" value="InterPro"/>
</dbReference>
<evidence type="ECO:0000313" key="9">
    <source>
        <dbReference type="Proteomes" id="UP000199727"/>
    </source>
</evidence>
<evidence type="ECO:0000256" key="4">
    <source>
        <dbReference type="ARBA" id="ARBA00022729"/>
    </source>
</evidence>
<name>A0A854QCF0_CRYNE</name>
<organism evidence="8 9">
    <name type="scientific">Cryptococcus neoformans Tu259-1</name>
    <dbReference type="NCBI Taxonomy" id="1230072"/>
    <lineage>
        <taxon>Eukaryota</taxon>
        <taxon>Fungi</taxon>
        <taxon>Dikarya</taxon>
        <taxon>Basidiomycota</taxon>
        <taxon>Agaricomycotina</taxon>
        <taxon>Tremellomycetes</taxon>
        <taxon>Tremellales</taxon>
        <taxon>Cryptococcaceae</taxon>
        <taxon>Cryptococcus</taxon>
        <taxon>Cryptococcus neoformans species complex</taxon>
    </lineage>
</organism>
<comment type="pathway">
    <text evidence="1">Glycolipid biosynthesis; glycosylphosphatidylinositol-anchor biosynthesis.</text>
</comment>
<keyword evidence="4 7" id="KW-0732">Signal</keyword>
<dbReference type="Gene3D" id="3.40.50.1460">
    <property type="match status" value="1"/>
</dbReference>
<sequence length="415" mass="46342">MRLPGILTSVSLLLASLISALSHEQNDPQLSNLFGNDTTTDGHTNNWAVLVCSSRYWFNYRHMANTLAMYRTLKRLGLPDSNIILMLADDVACNARNAFPATVYANSGKMLDLYGEGIEVDYKGYEVTVESFLRLLTGRHDATVPRSKRLLSDASSNVFIYMTGHGGNEFLKFQDNEEVSAYDVADAIEQMWEKRRYNKLLYVIDTCQANTMYSKFYSPEIIATGSSSLGESSYSHHNDMDIGVAVIDSFTHNILQYLETVSKTSHNSLQEFFNTYDPAKILSHPGISTSLSSVPPEQILITDFFGAVARVEVSPQSAELPLESRLLASKDGWEPTNLGIHDGSLMEEIPEVLPRKMGGVKTGNGEWNRPLVDKTSGWGFLLPYLVGVVSFIWLYISLGDKEDKDDNEEGREEEL</sequence>